<evidence type="ECO:0000313" key="12">
    <source>
        <dbReference type="Proteomes" id="UP000606193"/>
    </source>
</evidence>
<feature type="transmembrane region" description="Helical" evidence="8">
    <location>
        <begin position="440"/>
        <end position="460"/>
    </location>
</feature>
<proteinExistence type="inferred from homology"/>
<dbReference type="PANTHER" id="PTHR30572">
    <property type="entry name" value="MEMBRANE COMPONENT OF TRANSPORTER-RELATED"/>
    <property type="match status" value="1"/>
</dbReference>
<feature type="transmembrane region" description="Helical" evidence="8">
    <location>
        <begin position="21"/>
        <end position="45"/>
    </location>
</feature>
<feature type="domain" description="ABC3 transporter permease C-terminal" evidence="9">
    <location>
        <begin position="351"/>
        <end position="470"/>
    </location>
</feature>
<feature type="region of interest" description="Disordered" evidence="7">
    <location>
        <begin position="63"/>
        <end position="82"/>
    </location>
</feature>
<feature type="transmembrane region" description="Helical" evidence="8">
    <location>
        <begin position="394"/>
        <end position="420"/>
    </location>
</feature>
<dbReference type="Pfam" id="PF02687">
    <property type="entry name" value="FtsX"/>
    <property type="match status" value="1"/>
</dbReference>
<dbReference type="InterPro" id="IPR003838">
    <property type="entry name" value="ABC3_permease_C"/>
</dbReference>
<organism evidence="11 12">
    <name type="scientific">Jutongia huaianensis</name>
    <dbReference type="NCBI Taxonomy" id="2763668"/>
    <lineage>
        <taxon>Bacteria</taxon>
        <taxon>Bacillati</taxon>
        <taxon>Bacillota</taxon>
        <taxon>Clostridia</taxon>
        <taxon>Lachnospirales</taxon>
        <taxon>Lachnospiraceae</taxon>
        <taxon>Jutongia</taxon>
    </lineage>
</organism>
<feature type="region of interest" description="Disordered" evidence="7">
    <location>
        <begin position="199"/>
        <end position="234"/>
    </location>
</feature>
<name>A0ABR7N279_9FIRM</name>
<evidence type="ECO:0000256" key="1">
    <source>
        <dbReference type="ARBA" id="ARBA00004651"/>
    </source>
</evidence>
<evidence type="ECO:0000256" key="6">
    <source>
        <dbReference type="ARBA" id="ARBA00038076"/>
    </source>
</evidence>
<dbReference type="Proteomes" id="UP000606193">
    <property type="component" value="Unassembled WGS sequence"/>
</dbReference>
<feature type="compositionally biased region" description="Low complexity" evidence="7">
    <location>
        <begin position="71"/>
        <end position="82"/>
    </location>
</feature>
<dbReference type="PANTHER" id="PTHR30572:SF4">
    <property type="entry name" value="ABC TRANSPORTER PERMEASE YTRF"/>
    <property type="match status" value="1"/>
</dbReference>
<dbReference type="RefSeq" id="WP_249298021.1">
    <property type="nucleotide sequence ID" value="NZ_JACRSX010000011.1"/>
</dbReference>
<protein>
    <submittedName>
        <fullName evidence="11">ABC transporter permease</fullName>
    </submittedName>
</protein>
<feature type="compositionally biased region" description="Acidic residues" evidence="7">
    <location>
        <begin position="212"/>
        <end position="226"/>
    </location>
</feature>
<dbReference type="InterPro" id="IPR025857">
    <property type="entry name" value="MacB_PCD"/>
</dbReference>
<keyword evidence="12" id="KW-1185">Reference proteome</keyword>
<evidence type="ECO:0000259" key="9">
    <source>
        <dbReference type="Pfam" id="PF02687"/>
    </source>
</evidence>
<comment type="similarity">
    <text evidence="6">Belongs to the ABC-4 integral membrane protein family.</text>
</comment>
<keyword evidence="3 8" id="KW-0812">Transmembrane</keyword>
<evidence type="ECO:0000256" key="4">
    <source>
        <dbReference type="ARBA" id="ARBA00022989"/>
    </source>
</evidence>
<keyword evidence="4 8" id="KW-1133">Transmembrane helix</keyword>
<feature type="domain" description="MacB-like periplasmic core" evidence="10">
    <location>
        <begin position="21"/>
        <end position="136"/>
    </location>
</feature>
<evidence type="ECO:0000256" key="3">
    <source>
        <dbReference type="ARBA" id="ARBA00022692"/>
    </source>
</evidence>
<feature type="transmembrane region" description="Helical" evidence="8">
    <location>
        <begin position="346"/>
        <end position="368"/>
    </location>
</feature>
<keyword evidence="2" id="KW-1003">Cell membrane</keyword>
<evidence type="ECO:0000313" key="11">
    <source>
        <dbReference type="EMBL" id="MBC8562728.1"/>
    </source>
</evidence>
<gene>
    <name evidence="11" type="ORF">H8704_08845</name>
</gene>
<evidence type="ECO:0000256" key="7">
    <source>
        <dbReference type="SAM" id="MobiDB-lite"/>
    </source>
</evidence>
<evidence type="ECO:0000259" key="10">
    <source>
        <dbReference type="Pfam" id="PF12704"/>
    </source>
</evidence>
<evidence type="ECO:0000256" key="8">
    <source>
        <dbReference type="SAM" id="Phobius"/>
    </source>
</evidence>
<reference evidence="11 12" key="1">
    <citation type="submission" date="2020-08" db="EMBL/GenBank/DDBJ databases">
        <title>Genome public.</title>
        <authorList>
            <person name="Liu C."/>
            <person name="Sun Q."/>
        </authorList>
    </citation>
    <scope>NUCLEOTIDE SEQUENCE [LARGE SCALE GENOMIC DNA]</scope>
    <source>
        <strain evidence="11 12">NSJ-37</strain>
    </source>
</reference>
<sequence>MSFYDLMSMSLGNLWRRKLRTILTVLGVLIGTTSIVAMLSLAFGMKQQMMEQYESMGSVTQINVSPGGGMDSDSSGSQTDTSTMLTESNMEMFQGMEHVKSVSPQLTFDGTMKSGRYSGYANMIGVDQSMLDSQELDKGEVPKAGNSGTLQVLGGNQLLTGFGYVQGDEYVDYYSTGELPPIDLMTQIHQLQVYNDAAESETVDQTASTDASTEDSSGDGDSDSAGDDAAAQPAEDNSMLNFRIKITGIMAGGLEEYNNYSQSLLVNLDDLKSYLTKNFGKGKIPGQPKPNGKPLNEWVYTTIVVEVDQADNVEDVMKSIQDMGFFANSNKELIDSAQKSLQIVELVLGGIGMVAFLVAAIGIANTMMMSTYERTKEIGVMKVLGCDMRDIQKLFLAEAGFIGLIGGIVGLLLSCGVSSLINHFSAGMEGIGGNISLIPWWLALAAVAFSTLMGMVAGYFPARRAMKLSPLAAIHTE</sequence>
<accession>A0ABR7N279</accession>
<comment type="caution">
    <text evidence="11">The sequence shown here is derived from an EMBL/GenBank/DDBJ whole genome shotgun (WGS) entry which is preliminary data.</text>
</comment>
<comment type="subcellular location">
    <subcellularLocation>
        <location evidence="1">Cell membrane</location>
        <topology evidence="1">Multi-pass membrane protein</topology>
    </subcellularLocation>
</comment>
<dbReference type="InterPro" id="IPR050250">
    <property type="entry name" value="Macrolide_Exporter_MacB"/>
</dbReference>
<keyword evidence="5 8" id="KW-0472">Membrane</keyword>
<evidence type="ECO:0000256" key="2">
    <source>
        <dbReference type="ARBA" id="ARBA00022475"/>
    </source>
</evidence>
<evidence type="ECO:0000256" key="5">
    <source>
        <dbReference type="ARBA" id="ARBA00023136"/>
    </source>
</evidence>
<dbReference type="Pfam" id="PF12704">
    <property type="entry name" value="MacB_PCD"/>
    <property type="match status" value="1"/>
</dbReference>
<dbReference type="EMBL" id="JACRSX010000011">
    <property type="protein sequence ID" value="MBC8562728.1"/>
    <property type="molecule type" value="Genomic_DNA"/>
</dbReference>